<evidence type="ECO:0000313" key="4">
    <source>
        <dbReference type="RefSeq" id="XP_033580315.1"/>
    </source>
</evidence>
<feature type="compositionally biased region" description="Polar residues" evidence="1">
    <location>
        <begin position="94"/>
        <end position="111"/>
    </location>
</feature>
<reference evidence="2 4" key="1">
    <citation type="journal article" date="2020" name="Stud. Mycol.">
        <title>101 Dothideomycetes genomes: a test case for predicting lifestyles and emergence of pathogens.</title>
        <authorList>
            <person name="Haridas S."/>
            <person name="Albert R."/>
            <person name="Binder M."/>
            <person name="Bloem J."/>
            <person name="Labutti K."/>
            <person name="Salamov A."/>
            <person name="Andreopoulos B."/>
            <person name="Baker S."/>
            <person name="Barry K."/>
            <person name="Bills G."/>
            <person name="Bluhm B."/>
            <person name="Cannon C."/>
            <person name="Castanera R."/>
            <person name="Culley D."/>
            <person name="Daum C."/>
            <person name="Ezra D."/>
            <person name="Gonzalez J."/>
            <person name="Henrissat B."/>
            <person name="Kuo A."/>
            <person name="Liang C."/>
            <person name="Lipzen A."/>
            <person name="Lutzoni F."/>
            <person name="Magnuson J."/>
            <person name="Mondo S."/>
            <person name="Nolan M."/>
            <person name="Ohm R."/>
            <person name="Pangilinan J."/>
            <person name="Park H.-J."/>
            <person name="Ramirez L."/>
            <person name="Alfaro M."/>
            <person name="Sun H."/>
            <person name="Tritt A."/>
            <person name="Yoshinaga Y."/>
            <person name="Zwiers L.-H."/>
            <person name="Turgeon B."/>
            <person name="Goodwin S."/>
            <person name="Spatafora J."/>
            <person name="Crous P."/>
            <person name="Grigoriev I."/>
        </authorList>
    </citation>
    <scope>NUCLEOTIDE SEQUENCE</scope>
    <source>
        <strain evidence="2 4">CBS 304.34</strain>
    </source>
</reference>
<dbReference type="OrthoDB" id="10438598at2759"/>
<evidence type="ECO:0000313" key="2">
    <source>
        <dbReference type="EMBL" id="KAF2813351.1"/>
    </source>
</evidence>
<dbReference type="EMBL" id="MU003696">
    <property type="protein sequence ID" value="KAF2813351.1"/>
    <property type="molecule type" value="Genomic_DNA"/>
</dbReference>
<dbReference type="RefSeq" id="XP_033580315.1">
    <property type="nucleotide sequence ID" value="XM_033725197.1"/>
</dbReference>
<reference evidence="4" key="3">
    <citation type="submission" date="2025-04" db="UniProtKB">
        <authorList>
            <consortium name="RefSeq"/>
        </authorList>
    </citation>
    <scope>IDENTIFICATION</scope>
    <source>
        <strain evidence="4">CBS 304.34</strain>
    </source>
</reference>
<dbReference type="AlphaFoldDB" id="A0A6A6YX18"/>
<organism evidence="2">
    <name type="scientific">Mytilinidion resinicola</name>
    <dbReference type="NCBI Taxonomy" id="574789"/>
    <lineage>
        <taxon>Eukaryota</taxon>
        <taxon>Fungi</taxon>
        <taxon>Dikarya</taxon>
        <taxon>Ascomycota</taxon>
        <taxon>Pezizomycotina</taxon>
        <taxon>Dothideomycetes</taxon>
        <taxon>Pleosporomycetidae</taxon>
        <taxon>Mytilinidiales</taxon>
        <taxon>Mytilinidiaceae</taxon>
        <taxon>Mytilinidion</taxon>
    </lineage>
</organism>
<protein>
    <submittedName>
        <fullName evidence="2 4">Uncharacterized protein</fullName>
    </submittedName>
</protein>
<dbReference type="Proteomes" id="UP000504636">
    <property type="component" value="Unplaced"/>
</dbReference>
<evidence type="ECO:0000256" key="1">
    <source>
        <dbReference type="SAM" id="MobiDB-lite"/>
    </source>
</evidence>
<dbReference type="GeneID" id="54466090"/>
<sequence length="225" mass="25449">MSSSASQSDEEAPSLSLSDYKTARSSIKSISRLLSKSTYQNMQDETELSRQRWELKLYISDMIDAFRRKVAAGAEIPTEIEVYRRKFASRVESRANSSNTTPEKPTSNSVGVANGLSINMDRVSPWRELLGERSEVLQKLETVAASADDKSGWLAKLLDKEYWREMGSYEKWAGMYEFVYRRSVEETAKQRRDVVPKIAVEGIGKESENGMEPIGLGLRFIKGEI</sequence>
<keyword evidence="3" id="KW-1185">Reference proteome</keyword>
<name>A0A6A6YX18_9PEZI</name>
<accession>A0A6A6YX18</accession>
<feature type="region of interest" description="Disordered" evidence="1">
    <location>
        <begin position="1"/>
        <end position="21"/>
    </location>
</feature>
<reference evidence="4" key="2">
    <citation type="submission" date="2020-04" db="EMBL/GenBank/DDBJ databases">
        <authorList>
            <consortium name="NCBI Genome Project"/>
        </authorList>
    </citation>
    <scope>NUCLEOTIDE SEQUENCE</scope>
    <source>
        <strain evidence="4">CBS 304.34</strain>
    </source>
</reference>
<evidence type="ECO:0000313" key="3">
    <source>
        <dbReference type="Proteomes" id="UP000504636"/>
    </source>
</evidence>
<feature type="region of interest" description="Disordered" evidence="1">
    <location>
        <begin position="92"/>
        <end position="113"/>
    </location>
</feature>
<gene>
    <name evidence="2 4" type="ORF">BDZ99DRAFT_517620</name>
</gene>
<proteinExistence type="predicted"/>